<dbReference type="GO" id="GO:0006364">
    <property type="term" value="P:rRNA processing"/>
    <property type="evidence" value="ECO:0007669"/>
    <property type="project" value="UniProtKB-KW"/>
</dbReference>
<comment type="cofactor">
    <cofactor evidence="2">
        <name>Mg(2+)</name>
        <dbReference type="ChEBI" id="CHEBI:18420"/>
    </cofactor>
</comment>
<evidence type="ECO:0000256" key="18">
    <source>
        <dbReference type="ARBA" id="ARBA00023277"/>
    </source>
</evidence>
<dbReference type="InterPro" id="IPR047201">
    <property type="entry name" value="ERI-1_3'hExo-like"/>
</dbReference>
<dbReference type="GO" id="GO:0005737">
    <property type="term" value="C:cytoplasm"/>
    <property type="evidence" value="ECO:0007669"/>
    <property type="project" value="UniProtKB-SubCell"/>
</dbReference>
<dbReference type="Pfam" id="PF02037">
    <property type="entry name" value="SAP"/>
    <property type="match status" value="1"/>
</dbReference>
<dbReference type="EC" id="3.1.13.1" evidence="5"/>
<dbReference type="GO" id="GO:0008859">
    <property type="term" value="F:exoribonuclease II activity"/>
    <property type="evidence" value="ECO:0007669"/>
    <property type="project" value="UniProtKB-EC"/>
</dbReference>
<evidence type="ECO:0000256" key="6">
    <source>
        <dbReference type="ARBA" id="ARBA00022490"/>
    </source>
</evidence>
<dbReference type="CDD" id="cd06133">
    <property type="entry name" value="ERI-1_3'hExo_like"/>
    <property type="match status" value="1"/>
</dbReference>
<keyword evidence="10" id="KW-0540">Nuclease</keyword>
<dbReference type="SMART" id="SM00479">
    <property type="entry name" value="EXOIII"/>
    <property type="match status" value="1"/>
</dbReference>
<feature type="domain" description="CBM21" evidence="22">
    <location>
        <begin position="174"/>
        <end position="282"/>
    </location>
</feature>
<dbReference type="InterPro" id="IPR051274">
    <property type="entry name" value="3-5_Exoribonuclease"/>
</dbReference>
<name>A0A8X8BPN1_POLSE</name>
<evidence type="ECO:0000256" key="8">
    <source>
        <dbReference type="ARBA" id="ARBA00022553"/>
    </source>
</evidence>
<keyword evidence="13" id="KW-0269">Exonuclease</keyword>
<dbReference type="GO" id="GO:0005977">
    <property type="term" value="P:glycogen metabolic process"/>
    <property type="evidence" value="ECO:0007669"/>
    <property type="project" value="UniProtKB-KW"/>
</dbReference>
<evidence type="ECO:0000256" key="9">
    <source>
        <dbReference type="ARBA" id="ARBA00022600"/>
    </source>
</evidence>
<evidence type="ECO:0000256" key="19">
    <source>
        <dbReference type="ARBA" id="ARBA00070944"/>
    </source>
</evidence>
<dbReference type="Pfam" id="PF00929">
    <property type="entry name" value="RNase_T"/>
    <property type="match status" value="1"/>
</dbReference>
<evidence type="ECO:0000256" key="10">
    <source>
        <dbReference type="ARBA" id="ARBA00022722"/>
    </source>
</evidence>
<dbReference type="InterPro" id="IPR038175">
    <property type="entry name" value="CBM21_dom_sf"/>
</dbReference>
<dbReference type="Gene3D" id="1.10.720.30">
    <property type="entry name" value="SAP domain"/>
    <property type="match status" value="1"/>
</dbReference>
<keyword evidence="6" id="KW-0963">Cytoplasm</keyword>
<dbReference type="FunFam" id="2.60.40.2440:FF:000001">
    <property type="entry name" value="Protein phosphatase 1 regulatory subunit 3C"/>
    <property type="match status" value="1"/>
</dbReference>
<evidence type="ECO:0000313" key="23">
    <source>
        <dbReference type="EMBL" id="KAG2465808.1"/>
    </source>
</evidence>
<dbReference type="GO" id="GO:0005730">
    <property type="term" value="C:nucleolus"/>
    <property type="evidence" value="ECO:0007669"/>
    <property type="project" value="UniProtKB-SubCell"/>
</dbReference>
<keyword evidence="16" id="KW-0943">RNA-mediated gene silencing</keyword>
<feature type="domain" description="SAP" evidence="21">
    <location>
        <begin position="399"/>
        <end position="433"/>
    </location>
</feature>
<keyword evidence="17" id="KW-0539">Nucleus</keyword>
<dbReference type="InterPro" id="IPR013520">
    <property type="entry name" value="Ribonucl_H"/>
</dbReference>
<evidence type="ECO:0000256" key="1">
    <source>
        <dbReference type="ARBA" id="ARBA00001849"/>
    </source>
</evidence>
<dbReference type="InterPro" id="IPR036397">
    <property type="entry name" value="RNaseH_sf"/>
</dbReference>
<evidence type="ECO:0000256" key="17">
    <source>
        <dbReference type="ARBA" id="ARBA00023242"/>
    </source>
</evidence>
<evidence type="ECO:0000256" key="14">
    <source>
        <dbReference type="ARBA" id="ARBA00022842"/>
    </source>
</evidence>
<accession>A0A8X8BPN1</accession>
<evidence type="ECO:0000256" key="13">
    <source>
        <dbReference type="ARBA" id="ARBA00022839"/>
    </source>
</evidence>
<sequence length="812" mass="94471">MSSLRWVKFVPLPLQLATVPLDAAFIMATVSDAELKQQRLWSSVFGYFPHKSTMPVDLAMPLYLTSEDFLYKRGPKLAKPLRPCIHPSPSVEVKQQEPNNRSGRECKVKKQVSFADNKGFSLTMVKIFSEFDDPIDIPANIQELIDKVVNLSVEEHENWRLEFAQPSADYLAFRQRLETDYVCLENCMLKDKALVGTVKVKNLAFEKSVKVRITFDSWKSFTDVECQYVKDTYTGSDRDTFSFEISLPEKIQQPDRIEFAICYECKGKSFWDSNLGQNYKIVRSMLNLSSEHKAGDDQSSGFSDLGILFDQYGSPRCSYGIFPEWPSYAGEWLYCRIDMDEASVKTKISWLQLPNNKPQDKARGNVDGSCDKSKDTCTPARSEFSDPVYKEIAVANGHINRMTKDELRAKLAELKLDTRGVKDVLKKRLKSYYKKQKLMQTALCESSNMDTYYDYICVVDFEATCEENNPADYLHEIIEFPMALINTHTLEIEDVFQEYVRPEVNTQLSDFCIQLTGITQETVDNAGTFPEVLEKVVHWLKQKELGTKYKYTFLTDGSWDMSKFLNIQCRISRIRYPQFAKKWINIRKSYGNFYKVPRTHTKLTTMLEKLGMKYDGRPHCGLDDSKNIARIAIRMLQDGCELRVNEKMHAGQLMSVPSTARMTLEIKKSKRVRAEPRIKWWKLKKEDCKVEFREKVRQALGGSEELPDSWDSTEDIRLTAIRVLGVTSGQRKEEKKTWWWNGEVQESIQRKRMAKRKWDSQRNAERRQEYKEIRHKVKREVAKAKEKAYDELFERLDTKKGEKDLYRLARQS</sequence>
<dbReference type="SUPFAM" id="SSF53098">
    <property type="entry name" value="Ribonuclease H-like"/>
    <property type="match status" value="1"/>
</dbReference>
<evidence type="ECO:0000256" key="7">
    <source>
        <dbReference type="ARBA" id="ARBA00022552"/>
    </source>
</evidence>
<dbReference type="AlphaFoldDB" id="A0A8X8BPN1"/>
<dbReference type="Proteomes" id="UP000886611">
    <property type="component" value="Unassembled WGS sequence"/>
</dbReference>
<evidence type="ECO:0000256" key="15">
    <source>
        <dbReference type="ARBA" id="ARBA00022884"/>
    </source>
</evidence>
<evidence type="ECO:0000256" key="16">
    <source>
        <dbReference type="ARBA" id="ARBA00023158"/>
    </source>
</evidence>
<comment type="catalytic activity">
    <reaction evidence="1">
        <text>Exonucleolytic cleavage in the 3'- to 5'-direction to yield nucleoside 5'-phosphates.</text>
        <dbReference type="EC" id="3.1.13.1"/>
    </reaction>
</comment>
<dbReference type="InterPro" id="IPR005036">
    <property type="entry name" value="CBM21_dom"/>
</dbReference>
<dbReference type="PROSITE" id="PS50800">
    <property type="entry name" value="SAP"/>
    <property type="match status" value="1"/>
</dbReference>
<feature type="non-terminal residue" evidence="23">
    <location>
        <position position="812"/>
    </location>
</feature>
<evidence type="ECO:0000256" key="11">
    <source>
        <dbReference type="ARBA" id="ARBA00022723"/>
    </source>
</evidence>
<comment type="subcellular location">
    <subcellularLocation>
        <location evidence="3">Cytoplasm</location>
    </subcellularLocation>
    <subcellularLocation>
        <location evidence="4">Nucleus</location>
        <location evidence="4">Nucleolus</location>
    </subcellularLocation>
</comment>
<evidence type="ECO:0000256" key="5">
    <source>
        <dbReference type="ARBA" id="ARBA00012163"/>
    </source>
</evidence>
<dbReference type="InterPro" id="IPR003034">
    <property type="entry name" value="SAP_dom"/>
</dbReference>
<dbReference type="Gene3D" id="3.30.420.10">
    <property type="entry name" value="Ribonuclease H-like superfamily/Ribonuclease H"/>
    <property type="match status" value="1"/>
</dbReference>
<evidence type="ECO:0000256" key="4">
    <source>
        <dbReference type="ARBA" id="ARBA00004604"/>
    </source>
</evidence>
<dbReference type="FunFam" id="3.30.420.10:FF:000034">
    <property type="entry name" value="3'-5' exoribonuclease 1"/>
    <property type="match status" value="1"/>
</dbReference>
<keyword evidence="15" id="KW-0694">RNA-binding</keyword>
<evidence type="ECO:0000256" key="20">
    <source>
        <dbReference type="ARBA" id="ARBA00080754"/>
    </source>
</evidence>
<dbReference type="InterPro" id="IPR036361">
    <property type="entry name" value="SAP_dom_sf"/>
</dbReference>
<keyword evidence="18" id="KW-0119">Carbohydrate metabolism</keyword>
<organism evidence="23 24">
    <name type="scientific">Polypterus senegalus</name>
    <name type="common">Senegal bichir</name>
    <dbReference type="NCBI Taxonomy" id="55291"/>
    <lineage>
        <taxon>Eukaryota</taxon>
        <taxon>Metazoa</taxon>
        <taxon>Chordata</taxon>
        <taxon>Craniata</taxon>
        <taxon>Vertebrata</taxon>
        <taxon>Euteleostomi</taxon>
        <taxon>Actinopterygii</taxon>
        <taxon>Polypteriformes</taxon>
        <taxon>Polypteridae</taxon>
        <taxon>Polypterus</taxon>
    </lineage>
</organism>
<evidence type="ECO:0000256" key="12">
    <source>
        <dbReference type="ARBA" id="ARBA00022801"/>
    </source>
</evidence>
<reference evidence="23 24" key="1">
    <citation type="journal article" date="2021" name="Cell">
        <title>Tracing the genetic footprints of vertebrate landing in non-teleost ray-finned fishes.</title>
        <authorList>
            <person name="Bi X."/>
            <person name="Wang K."/>
            <person name="Yang L."/>
            <person name="Pan H."/>
            <person name="Jiang H."/>
            <person name="Wei Q."/>
            <person name="Fang M."/>
            <person name="Yu H."/>
            <person name="Zhu C."/>
            <person name="Cai Y."/>
            <person name="He Y."/>
            <person name="Gan X."/>
            <person name="Zeng H."/>
            <person name="Yu D."/>
            <person name="Zhu Y."/>
            <person name="Jiang H."/>
            <person name="Qiu Q."/>
            <person name="Yang H."/>
            <person name="Zhang Y.E."/>
            <person name="Wang W."/>
            <person name="Zhu M."/>
            <person name="He S."/>
            <person name="Zhang G."/>
        </authorList>
    </citation>
    <scope>NUCLEOTIDE SEQUENCE [LARGE SCALE GENOMIC DNA]</scope>
    <source>
        <strain evidence="23">Bchr_013</strain>
    </source>
</reference>
<keyword evidence="9" id="KW-0321">Glycogen metabolism</keyword>
<evidence type="ECO:0000259" key="21">
    <source>
        <dbReference type="PROSITE" id="PS50800"/>
    </source>
</evidence>
<dbReference type="InterPro" id="IPR012337">
    <property type="entry name" value="RNaseH-like_sf"/>
</dbReference>
<dbReference type="GO" id="GO:0046872">
    <property type="term" value="F:metal ion binding"/>
    <property type="evidence" value="ECO:0007669"/>
    <property type="project" value="UniProtKB-KW"/>
</dbReference>
<dbReference type="EMBL" id="JAATIS010001721">
    <property type="protein sequence ID" value="KAG2465808.1"/>
    <property type="molecule type" value="Genomic_DNA"/>
</dbReference>
<keyword evidence="14" id="KW-0460">Magnesium</keyword>
<dbReference type="SMART" id="SM00513">
    <property type="entry name" value="SAP"/>
    <property type="match status" value="1"/>
</dbReference>
<dbReference type="GO" id="GO:0031047">
    <property type="term" value="P:regulatory ncRNA-mediated gene silencing"/>
    <property type="evidence" value="ECO:0007669"/>
    <property type="project" value="UniProtKB-KW"/>
</dbReference>
<evidence type="ECO:0000256" key="2">
    <source>
        <dbReference type="ARBA" id="ARBA00001946"/>
    </source>
</evidence>
<dbReference type="Pfam" id="PF03370">
    <property type="entry name" value="CBM_21"/>
    <property type="match status" value="1"/>
</dbReference>
<dbReference type="GO" id="GO:0003723">
    <property type="term" value="F:RNA binding"/>
    <property type="evidence" value="ECO:0007669"/>
    <property type="project" value="UniProtKB-KW"/>
</dbReference>
<keyword evidence="24" id="KW-1185">Reference proteome</keyword>
<evidence type="ECO:0000313" key="24">
    <source>
        <dbReference type="Proteomes" id="UP000886611"/>
    </source>
</evidence>
<keyword evidence="7" id="KW-0698">rRNA processing</keyword>
<protein>
    <recommendedName>
        <fullName evidence="19">3'-5' exoribonuclease 1</fullName>
        <ecNumber evidence="5">3.1.13.1</ecNumber>
    </recommendedName>
    <alternativeName>
        <fullName evidence="20">Histone mRNA 3'-exonuclease 1</fullName>
    </alternativeName>
</protein>
<keyword evidence="8" id="KW-0597">Phosphoprotein</keyword>
<dbReference type="Gene3D" id="2.60.40.2440">
    <property type="entry name" value="Carbohydrate binding type-21 domain"/>
    <property type="match status" value="1"/>
</dbReference>
<evidence type="ECO:0000259" key="22">
    <source>
        <dbReference type="PROSITE" id="PS51159"/>
    </source>
</evidence>
<gene>
    <name evidence="23" type="primary">Eri1</name>
    <name evidence="23" type="ORF">GTO96_0016260</name>
</gene>
<comment type="caution">
    <text evidence="23">The sequence shown here is derived from an EMBL/GenBank/DDBJ whole genome shotgun (WGS) entry which is preliminary data.</text>
</comment>
<dbReference type="PROSITE" id="PS51159">
    <property type="entry name" value="CBM21"/>
    <property type="match status" value="1"/>
</dbReference>
<keyword evidence="11" id="KW-0479">Metal-binding</keyword>
<dbReference type="PANTHER" id="PTHR23044:SF61">
    <property type="entry name" value="3'-5' EXORIBONUCLEASE 1-RELATED"/>
    <property type="match status" value="1"/>
</dbReference>
<dbReference type="PANTHER" id="PTHR23044">
    <property type="entry name" value="3'-5' EXONUCLEASE ERI1-RELATED"/>
    <property type="match status" value="1"/>
</dbReference>
<dbReference type="FunFam" id="1.10.720.30:FF:000015">
    <property type="entry name" value="3'-5' exoribonuclease 1"/>
    <property type="match status" value="1"/>
</dbReference>
<feature type="non-terminal residue" evidence="23">
    <location>
        <position position="1"/>
    </location>
</feature>
<keyword evidence="12" id="KW-0378">Hydrolase</keyword>
<proteinExistence type="predicted"/>
<evidence type="ECO:0000256" key="3">
    <source>
        <dbReference type="ARBA" id="ARBA00004496"/>
    </source>
</evidence>